<dbReference type="Proteomes" id="UP000266188">
    <property type="component" value="Unassembled WGS sequence"/>
</dbReference>
<comment type="caution">
    <text evidence="4">The sequence shown here is derived from an EMBL/GenBank/DDBJ whole genome shotgun (WGS) entry which is preliminary data.</text>
</comment>
<reference evidence="5" key="1">
    <citation type="submission" date="2017-02" db="EMBL/GenBank/DDBJ databases">
        <authorList>
            <person name="Tafer H."/>
            <person name="Lopandic K."/>
        </authorList>
    </citation>
    <scope>NUCLEOTIDE SEQUENCE [LARGE SCALE GENOMIC DNA]</scope>
    <source>
        <strain evidence="5">CBS 366.77</strain>
    </source>
</reference>
<dbReference type="AlphaFoldDB" id="A0A3A2ZXH1"/>
<dbReference type="OrthoDB" id="5429634at2759"/>
<keyword evidence="5" id="KW-1185">Reference proteome</keyword>
<organism evidence="4 5">
    <name type="scientific">Aspergillus sclerotialis</name>
    <dbReference type="NCBI Taxonomy" id="2070753"/>
    <lineage>
        <taxon>Eukaryota</taxon>
        <taxon>Fungi</taxon>
        <taxon>Dikarya</taxon>
        <taxon>Ascomycota</taxon>
        <taxon>Pezizomycotina</taxon>
        <taxon>Eurotiomycetes</taxon>
        <taxon>Eurotiomycetidae</taxon>
        <taxon>Eurotiales</taxon>
        <taxon>Aspergillaceae</taxon>
        <taxon>Aspergillus</taxon>
        <taxon>Aspergillus subgen. Polypaecilum</taxon>
    </lineage>
</organism>
<evidence type="ECO:0000256" key="2">
    <source>
        <dbReference type="SAM" id="Phobius"/>
    </source>
</evidence>
<keyword evidence="2" id="KW-0812">Transmembrane</keyword>
<feature type="transmembrane region" description="Helical" evidence="2">
    <location>
        <begin position="51"/>
        <end position="75"/>
    </location>
</feature>
<dbReference type="Pfam" id="PF20163">
    <property type="entry name" value="DUF6536"/>
    <property type="match status" value="1"/>
</dbReference>
<feature type="domain" description="DUF6536" evidence="3">
    <location>
        <begin position="49"/>
        <end position="159"/>
    </location>
</feature>
<evidence type="ECO:0000259" key="3">
    <source>
        <dbReference type="Pfam" id="PF20163"/>
    </source>
</evidence>
<feature type="transmembrane region" description="Helical" evidence="2">
    <location>
        <begin position="338"/>
        <end position="362"/>
    </location>
</feature>
<feature type="region of interest" description="Disordered" evidence="1">
    <location>
        <begin position="1"/>
        <end position="30"/>
    </location>
</feature>
<keyword evidence="2" id="KW-0472">Membrane</keyword>
<dbReference type="PANTHER" id="PTHR35395">
    <property type="entry name" value="DUF6536 DOMAIN-CONTAINING PROTEIN"/>
    <property type="match status" value="1"/>
</dbReference>
<proteinExistence type="predicted"/>
<keyword evidence="2" id="KW-1133">Transmembrane helix</keyword>
<dbReference type="EMBL" id="MVGC01000097">
    <property type="protein sequence ID" value="RJE24014.1"/>
    <property type="molecule type" value="Genomic_DNA"/>
</dbReference>
<evidence type="ECO:0000313" key="4">
    <source>
        <dbReference type="EMBL" id="RJE24014.1"/>
    </source>
</evidence>
<name>A0A3A2ZXH1_9EURO</name>
<evidence type="ECO:0000256" key="1">
    <source>
        <dbReference type="SAM" id="MobiDB-lite"/>
    </source>
</evidence>
<feature type="compositionally biased region" description="Polar residues" evidence="1">
    <location>
        <begin position="1"/>
        <end position="15"/>
    </location>
</feature>
<evidence type="ECO:0000313" key="5">
    <source>
        <dbReference type="Proteomes" id="UP000266188"/>
    </source>
</evidence>
<protein>
    <recommendedName>
        <fullName evidence="3">DUF6536 domain-containing protein</fullName>
    </recommendedName>
</protein>
<dbReference type="InterPro" id="IPR046623">
    <property type="entry name" value="DUF6536"/>
</dbReference>
<dbReference type="STRING" id="2070753.A0A3A2ZXH1"/>
<gene>
    <name evidence="4" type="ORF">PHISCL_03669</name>
</gene>
<sequence>MELTSYHQLSGPPTRNNDDENTNFLEDTETGPIKRQRNRQIFQWRTRGWKFTLHMASLAGIFVLALNLGFILWAVPRHNVGKYRGVLYDGNCDRVHNLSIGLHLVINILSTTLLGASNYTMQCLGAPTREDIDKAHGAKRWLDIGVPSAKNLKQVSRTRYNSTIFPTVSANEYNVFLGEGSFGDISLEDIKLNEISRYRLDSPEYNLTSSFNRLHEKAKKRTLKQLDNQMCVNAYATTYQTTYGSLLLVSNDTGNANEYFAIDHQQIFNPGSYKRTLPPDSDPYRWLCPKQESDNAQDCRKFLPDIRSQIADGTWTVNSHHVASCLAEVAPPHCKLQYSLPLMTVVVVFIAIKATAICYVSFRKEVPILTVGDAVASFIKSPDKLARGQCLISMKDVRRCIEGAYPEWPHYEKLRFDDKPKQWRAAVPWGRWSFGIISYAL</sequence>
<dbReference type="PANTHER" id="PTHR35395:SF1">
    <property type="entry name" value="DUF6536 DOMAIN-CONTAINING PROTEIN"/>
    <property type="match status" value="1"/>
</dbReference>
<accession>A0A3A2ZXH1</accession>